<comment type="caution">
    <text evidence="9">The sequence shown here is derived from an EMBL/GenBank/DDBJ whole genome shotgun (WGS) entry which is preliminary data.</text>
</comment>
<evidence type="ECO:0000313" key="9">
    <source>
        <dbReference type="EMBL" id="TVY03001.1"/>
    </source>
</evidence>
<dbReference type="InterPro" id="IPR003660">
    <property type="entry name" value="HAMP_dom"/>
</dbReference>
<name>A0A559JSZ8_9BACL</name>
<keyword evidence="7" id="KW-0812">Transmembrane</keyword>
<accession>A0A559JSZ8</accession>
<dbReference type="Gene3D" id="3.30.565.10">
    <property type="entry name" value="Histidine kinase-like ATPase, C-terminal domain"/>
    <property type="match status" value="1"/>
</dbReference>
<dbReference type="SUPFAM" id="SSF55874">
    <property type="entry name" value="ATPase domain of HSP90 chaperone/DNA topoisomerase II/histidine kinase"/>
    <property type="match status" value="1"/>
</dbReference>
<reference evidence="9 10" key="1">
    <citation type="submission" date="2019-07" db="EMBL/GenBank/DDBJ databases">
        <authorList>
            <person name="Kim J."/>
        </authorList>
    </citation>
    <scope>NUCLEOTIDE SEQUENCE [LARGE SCALE GENOMIC DNA]</scope>
    <source>
        <strain evidence="9 10">G13</strain>
    </source>
</reference>
<keyword evidence="5" id="KW-0418">Kinase</keyword>
<keyword evidence="7" id="KW-1133">Transmembrane helix</keyword>
<keyword evidence="3" id="KW-0597">Phosphoprotein</keyword>
<keyword evidence="10" id="KW-1185">Reference proteome</keyword>
<evidence type="ECO:0000256" key="1">
    <source>
        <dbReference type="ARBA" id="ARBA00004651"/>
    </source>
</evidence>
<evidence type="ECO:0000256" key="5">
    <source>
        <dbReference type="ARBA" id="ARBA00022777"/>
    </source>
</evidence>
<organism evidence="9 10">
    <name type="scientific">Cohnella terricola</name>
    <dbReference type="NCBI Taxonomy" id="1289167"/>
    <lineage>
        <taxon>Bacteria</taxon>
        <taxon>Bacillati</taxon>
        <taxon>Bacillota</taxon>
        <taxon>Bacilli</taxon>
        <taxon>Bacillales</taxon>
        <taxon>Paenibacillaceae</taxon>
        <taxon>Cohnella</taxon>
    </lineage>
</organism>
<dbReference type="CDD" id="cd06225">
    <property type="entry name" value="HAMP"/>
    <property type="match status" value="1"/>
</dbReference>
<dbReference type="SMART" id="SM00304">
    <property type="entry name" value="HAMP"/>
    <property type="match status" value="1"/>
</dbReference>
<keyword evidence="2" id="KW-1003">Cell membrane</keyword>
<evidence type="ECO:0000256" key="3">
    <source>
        <dbReference type="ARBA" id="ARBA00022553"/>
    </source>
</evidence>
<keyword evidence="4" id="KW-0808">Transferase</keyword>
<dbReference type="InterPro" id="IPR050640">
    <property type="entry name" value="Bact_2-comp_sensor_kinase"/>
</dbReference>
<comment type="subcellular location">
    <subcellularLocation>
        <location evidence="1">Cell membrane</location>
        <topology evidence="1">Multi-pass membrane protein</topology>
    </subcellularLocation>
</comment>
<dbReference type="PANTHER" id="PTHR34220">
    <property type="entry name" value="SENSOR HISTIDINE KINASE YPDA"/>
    <property type="match status" value="1"/>
</dbReference>
<dbReference type="EMBL" id="VNJJ01000002">
    <property type="protein sequence ID" value="TVY03001.1"/>
    <property type="molecule type" value="Genomic_DNA"/>
</dbReference>
<evidence type="ECO:0000256" key="4">
    <source>
        <dbReference type="ARBA" id="ARBA00022679"/>
    </source>
</evidence>
<sequence>MIGTDGSSMPRWLSRMNLIQKLIVFIVFLIVIPILLAYWIVSVKVADITEEQMGETLFQLVKTNHLTLDRDILSVDGTTEKLMFTPETQLMFETTVLSEYDRLQKYLVLDKLLAGYSKNDINFSVYIPEILNDYPFAPPSDVKPNGVFFACDTSAFSWFQDARNARGTGIIRIMNQTGNNPQGIKTAAYIRSMNNDMDGRKPSGVIVMTGLDSLLRKDLESLKIPKDGQIVLLNKAGEVLANTAGLDIGSVFRLPPPVFRAPDGVTIDRGAEGAWLYAIHRSVDSDTKLLFKIPVSSIIGEHEAVRQLVNYLMIVYFCALLIASIYFFRHILSPLSKLSRLSRSFEPGRPLSSDLKAKRGDEIGQLNNAFIEMTQRLNQTIHDKYELELRHKEAELTILHSQINPHLLYNTLESIFWRTTIEGNAESAEMIRDLSMLMRIGLSRGKTLIPIAEELDHIEAYIRLQLKRNNYSFSVQWEIDEEAKIFLIPKVVLQPLVENAIIHGIRKMDSEGKLWISIKHEEQGVTVMVEDNGYRPADIVKLNEIVDGTRTGEGFGIRNVNKRIKLHFGESYGLLYERRREGGTKVTMNLPALREERSDR</sequence>
<dbReference type="AlphaFoldDB" id="A0A559JSZ8"/>
<dbReference type="GO" id="GO:0000155">
    <property type="term" value="F:phosphorelay sensor kinase activity"/>
    <property type="evidence" value="ECO:0007669"/>
    <property type="project" value="InterPro"/>
</dbReference>
<feature type="domain" description="HAMP" evidence="8">
    <location>
        <begin position="329"/>
        <end position="382"/>
    </location>
</feature>
<feature type="transmembrane region" description="Helical" evidence="7">
    <location>
        <begin position="308"/>
        <end position="328"/>
    </location>
</feature>
<evidence type="ECO:0000313" key="10">
    <source>
        <dbReference type="Proteomes" id="UP000316330"/>
    </source>
</evidence>
<dbReference type="GO" id="GO:0005886">
    <property type="term" value="C:plasma membrane"/>
    <property type="evidence" value="ECO:0007669"/>
    <property type="project" value="UniProtKB-SubCell"/>
</dbReference>
<dbReference type="Pfam" id="PF06580">
    <property type="entry name" value="His_kinase"/>
    <property type="match status" value="1"/>
</dbReference>
<evidence type="ECO:0000259" key="8">
    <source>
        <dbReference type="PROSITE" id="PS50885"/>
    </source>
</evidence>
<evidence type="ECO:0000256" key="7">
    <source>
        <dbReference type="SAM" id="Phobius"/>
    </source>
</evidence>
<dbReference type="Gene3D" id="6.10.340.10">
    <property type="match status" value="1"/>
</dbReference>
<dbReference type="PROSITE" id="PS50885">
    <property type="entry name" value="HAMP"/>
    <property type="match status" value="1"/>
</dbReference>
<dbReference type="Pfam" id="PF02518">
    <property type="entry name" value="HATPase_c"/>
    <property type="match status" value="1"/>
</dbReference>
<dbReference type="Pfam" id="PF00672">
    <property type="entry name" value="HAMP"/>
    <property type="match status" value="1"/>
</dbReference>
<dbReference type="InterPro" id="IPR010559">
    <property type="entry name" value="Sig_transdc_His_kin_internal"/>
</dbReference>
<dbReference type="InterPro" id="IPR003594">
    <property type="entry name" value="HATPase_dom"/>
</dbReference>
<proteinExistence type="predicted"/>
<evidence type="ECO:0000256" key="2">
    <source>
        <dbReference type="ARBA" id="ARBA00022475"/>
    </source>
</evidence>
<gene>
    <name evidence="9" type="ORF">FPZ45_03680</name>
</gene>
<dbReference type="InterPro" id="IPR036890">
    <property type="entry name" value="HATPase_C_sf"/>
</dbReference>
<keyword evidence="6 7" id="KW-0472">Membrane</keyword>
<evidence type="ECO:0000256" key="6">
    <source>
        <dbReference type="ARBA" id="ARBA00023136"/>
    </source>
</evidence>
<dbReference type="Proteomes" id="UP000316330">
    <property type="component" value="Unassembled WGS sequence"/>
</dbReference>
<dbReference type="PANTHER" id="PTHR34220:SF7">
    <property type="entry name" value="SENSOR HISTIDINE KINASE YPDA"/>
    <property type="match status" value="1"/>
</dbReference>
<protein>
    <submittedName>
        <fullName evidence="9">HAMP domain-containing protein</fullName>
    </submittedName>
</protein>
<dbReference type="OrthoDB" id="2641683at2"/>
<feature type="transmembrane region" description="Helical" evidence="7">
    <location>
        <begin position="21"/>
        <end position="41"/>
    </location>
</feature>